<proteinExistence type="predicted"/>
<evidence type="ECO:0000256" key="3">
    <source>
        <dbReference type="ARBA" id="ARBA00022692"/>
    </source>
</evidence>
<dbReference type="Pfam" id="PF00482">
    <property type="entry name" value="T2SSF"/>
    <property type="match status" value="1"/>
</dbReference>
<keyword evidence="9" id="KW-1185">Reference proteome</keyword>
<dbReference type="Proteomes" id="UP000236488">
    <property type="component" value="Unassembled WGS sequence"/>
</dbReference>
<dbReference type="PANTHER" id="PTHR35007:SF1">
    <property type="entry name" value="PILUS ASSEMBLY PROTEIN"/>
    <property type="match status" value="1"/>
</dbReference>
<dbReference type="RefSeq" id="WP_103262905.1">
    <property type="nucleotide sequence ID" value="NZ_PPEL01000033.1"/>
</dbReference>
<evidence type="ECO:0000313" key="9">
    <source>
        <dbReference type="Proteomes" id="UP000236488"/>
    </source>
</evidence>
<feature type="transmembrane region" description="Helical" evidence="6">
    <location>
        <begin position="265"/>
        <end position="284"/>
    </location>
</feature>
<gene>
    <name evidence="8" type="ORF">C2L80_06795</name>
</gene>
<protein>
    <submittedName>
        <fullName evidence="8">Type II secretion system protein</fullName>
    </submittedName>
</protein>
<feature type="transmembrane region" description="Helical" evidence="6">
    <location>
        <begin position="6"/>
        <end position="30"/>
    </location>
</feature>
<keyword evidence="4 6" id="KW-1133">Transmembrane helix</keyword>
<evidence type="ECO:0000256" key="6">
    <source>
        <dbReference type="SAM" id="Phobius"/>
    </source>
</evidence>
<accession>A0A2K2U552</accession>
<dbReference type="GO" id="GO:0005886">
    <property type="term" value="C:plasma membrane"/>
    <property type="evidence" value="ECO:0007669"/>
    <property type="project" value="UniProtKB-SubCell"/>
</dbReference>
<dbReference type="InterPro" id="IPR018076">
    <property type="entry name" value="T2SS_GspF_dom"/>
</dbReference>
<dbReference type="InterPro" id="IPR042094">
    <property type="entry name" value="T2SS_GspF_sf"/>
</dbReference>
<feature type="transmembrane region" description="Helical" evidence="6">
    <location>
        <begin position="121"/>
        <end position="140"/>
    </location>
</feature>
<dbReference type="PROSITE" id="PS51257">
    <property type="entry name" value="PROKAR_LIPOPROTEIN"/>
    <property type="match status" value="1"/>
</dbReference>
<reference evidence="8 9" key="1">
    <citation type="journal article" date="2018" name="Int. J. Syst. Evol. Microbiol.">
        <title>Rubneribacter badeniensis gen. nov., sp. nov. and Enteroscipio rubneri gen. nov., sp. nov., new members of the Eggerthellaceae isolated from human faeces.</title>
        <authorList>
            <person name="Danylec N."/>
            <person name="Gobl A."/>
            <person name="Stoll D.A."/>
            <person name="Hetzer B."/>
            <person name="Kulling S.E."/>
            <person name="Huch M."/>
        </authorList>
    </citation>
    <scope>NUCLEOTIDE SEQUENCE [LARGE SCALE GENOMIC DNA]</scope>
    <source>
        <strain evidence="8 9">ResAG-85</strain>
    </source>
</reference>
<organism evidence="8 9">
    <name type="scientific">Rubneribacter badeniensis</name>
    <dbReference type="NCBI Taxonomy" id="2070688"/>
    <lineage>
        <taxon>Bacteria</taxon>
        <taxon>Bacillati</taxon>
        <taxon>Actinomycetota</taxon>
        <taxon>Coriobacteriia</taxon>
        <taxon>Eggerthellales</taxon>
        <taxon>Eggerthellaceae</taxon>
        <taxon>Rubneribacter</taxon>
    </lineage>
</organism>
<dbReference type="AlphaFoldDB" id="A0A2K2U552"/>
<dbReference type="Gene3D" id="1.20.81.30">
    <property type="entry name" value="Type II secretion system (T2SS), domain F"/>
    <property type="match status" value="1"/>
</dbReference>
<keyword evidence="3 6" id="KW-0812">Transmembrane</keyword>
<comment type="caution">
    <text evidence="8">The sequence shown here is derived from an EMBL/GenBank/DDBJ whole genome shotgun (WGS) entry which is preliminary data.</text>
</comment>
<feature type="domain" description="Type II secretion system protein GspF" evidence="7">
    <location>
        <begin position="156"/>
        <end position="281"/>
    </location>
</feature>
<evidence type="ECO:0000256" key="4">
    <source>
        <dbReference type="ARBA" id="ARBA00022989"/>
    </source>
</evidence>
<feature type="transmembrane region" description="Helical" evidence="6">
    <location>
        <begin position="96"/>
        <end position="115"/>
    </location>
</feature>
<name>A0A2K2U552_9ACTN</name>
<keyword evidence="2" id="KW-1003">Cell membrane</keyword>
<sequence length="325" mass="33505">METRVLLGGMTALGALAAFGCGALAATSALRGARRASGRARGLGSAHMGWLSRRLRDGVGCTMPLARLLMRSPRCAKLAREAVREMRGRGLAASETSLASAFSAAVLLVAVAAGFVTASPAGGVAVAACACAVAVVRLRALEERRRDALRDAVPEALRSMGVCFRSGFSLLQTLQQVADEAPGPLGTLFGRAAHRLQTGHGAAEALGALREGATVPELSFVAVALDVQHEAGGSLAQVLDAARESVEGEMELRCSLRVQTAQAKLSARIVSVMPFALIAVFSLVSEDFLEPFFSSATGLALLALALGMQAAGVLAVRRMLAVEVG</sequence>
<comment type="subcellular location">
    <subcellularLocation>
        <location evidence="1">Cell membrane</location>
        <topology evidence="1">Multi-pass membrane protein</topology>
    </subcellularLocation>
</comment>
<keyword evidence="5 6" id="KW-0472">Membrane</keyword>
<evidence type="ECO:0000313" key="8">
    <source>
        <dbReference type="EMBL" id="PNV65372.1"/>
    </source>
</evidence>
<feature type="transmembrane region" description="Helical" evidence="6">
    <location>
        <begin position="296"/>
        <end position="316"/>
    </location>
</feature>
<evidence type="ECO:0000256" key="5">
    <source>
        <dbReference type="ARBA" id="ARBA00023136"/>
    </source>
</evidence>
<dbReference type="EMBL" id="PPEL01000033">
    <property type="protein sequence ID" value="PNV65372.1"/>
    <property type="molecule type" value="Genomic_DNA"/>
</dbReference>
<evidence type="ECO:0000256" key="1">
    <source>
        <dbReference type="ARBA" id="ARBA00004651"/>
    </source>
</evidence>
<evidence type="ECO:0000256" key="2">
    <source>
        <dbReference type="ARBA" id="ARBA00022475"/>
    </source>
</evidence>
<evidence type="ECO:0000259" key="7">
    <source>
        <dbReference type="Pfam" id="PF00482"/>
    </source>
</evidence>
<dbReference type="PANTHER" id="PTHR35007">
    <property type="entry name" value="INTEGRAL MEMBRANE PROTEIN-RELATED"/>
    <property type="match status" value="1"/>
</dbReference>